<dbReference type="PIRSF" id="PIRSF010372">
    <property type="entry name" value="PaiB"/>
    <property type="match status" value="1"/>
</dbReference>
<dbReference type="InterPro" id="IPR012349">
    <property type="entry name" value="Split_barrel_FMN-bd"/>
</dbReference>
<dbReference type="EMBL" id="BAABAF010000009">
    <property type="protein sequence ID" value="GAA3773910.1"/>
    <property type="molecule type" value="Genomic_DNA"/>
</dbReference>
<name>A0ABP7GS90_9MICO</name>
<keyword evidence="2" id="KW-1185">Reference proteome</keyword>
<dbReference type="InterPro" id="IPR007396">
    <property type="entry name" value="TR_PAI2-type"/>
</dbReference>
<comment type="caution">
    <text evidence="1">The sequence shown here is derived from an EMBL/GenBank/DDBJ whole genome shotgun (WGS) entry which is preliminary data.</text>
</comment>
<gene>
    <name evidence="1" type="ORF">GCM10022240_27200</name>
</gene>
<reference evidence="2" key="1">
    <citation type="journal article" date="2019" name="Int. J. Syst. Evol. Microbiol.">
        <title>The Global Catalogue of Microorganisms (GCM) 10K type strain sequencing project: providing services to taxonomists for standard genome sequencing and annotation.</title>
        <authorList>
            <consortium name="The Broad Institute Genomics Platform"/>
            <consortium name="The Broad Institute Genome Sequencing Center for Infectious Disease"/>
            <person name="Wu L."/>
            <person name="Ma J."/>
        </authorList>
    </citation>
    <scope>NUCLEOTIDE SEQUENCE [LARGE SCALE GENOMIC DNA]</scope>
    <source>
        <strain evidence="2">JCM 16950</strain>
    </source>
</reference>
<protein>
    <submittedName>
        <fullName evidence="1">FMN-binding negative transcriptional regulator</fullName>
    </submittedName>
</protein>
<organism evidence="1 2">
    <name type="scientific">Microbacterium kribbense</name>
    <dbReference type="NCBI Taxonomy" id="433645"/>
    <lineage>
        <taxon>Bacteria</taxon>
        <taxon>Bacillati</taxon>
        <taxon>Actinomycetota</taxon>
        <taxon>Actinomycetes</taxon>
        <taxon>Micrococcales</taxon>
        <taxon>Microbacteriaceae</taxon>
        <taxon>Microbacterium</taxon>
    </lineage>
</organism>
<dbReference type="Proteomes" id="UP001500540">
    <property type="component" value="Unassembled WGS sequence"/>
</dbReference>
<dbReference type="Pfam" id="PF04299">
    <property type="entry name" value="FMN_bind_2"/>
    <property type="match status" value="1"/>
</dbReference>
<dbReference type="PANTHER" id="PTHR35802:SF1">
    <property type="entry name" value="PROTEASE SYNTHASE AND SPORULATION PROTEIN PAI 2"/>
    <property type="match status" value="1"/>
</dbReference>
<sequence length="218" mass="24380">MRRRPGAPVAYSRHMYVPHFNRIDDLDQTRAFVRQAAVGTLITTGPDGAPDATLLPLLWDGDRVLAHFARANEHWKRIADGAPGLFVVYGPDAYVTPSWYAAKAEHGKVVPTWNYSAVQLRGPVTVHEETPWLEDMVTALTERHEDERDRPWAVTDAPEKYIAGQLRAIVGVEMQVTDVDAKAKWSQNRSDADRAGVVAGYEAEHRPIPAEHVRTGRL</sequence>
<evidence type="ECO:0000313" key="2">
    <source>
        <dbReference type="Proteomes" id="UP001500540"/>
    </source>
</evidence>
<accession>A0ABP7GS90</accession>
<dbReference type="SUPFAM" id="SSF50475">
    <property type="entry name" value="FMN-binding split barrel"/>
    <property type="match status" value="1"/>
</dbReference>
<proteinExistence type="predicted"/>
<evidence type="ECO:0000313" key="1">
    <source>
        <dbReference type="EMBL" id="GAA3773910.1"/>
    </source>
</evidence>
<dbReference type="Gene3D" id="2.30.110.10">
    <property type="entry name" value="Electron Transport, Fmn-binding Protein, Chain A"/>
    <property type="match status" value="1"/>
</dbReference>
<dbReference type="PANTHER" id="PTHR35802">
    <property type="entry name" value="PROTEASE SYNTHASE AND SPORULATION PROTEIN PAI 2"/>
    <property type="match status" value="1"/>
</dbReference>